<dbReference type="GO" id="GO:0010997">
    <property type="term" value="F:anaphase-promoting complex binding"/>
    <property type="evidence" value="ECO:0007669"/>
    <property type="project" value="TreeGrafter"/>
</dbReference>
<dbReference type="GO" id="GO:0033314">
    <property type="term" value="P:mitotic DNA replication checkpoint signaling"/>
    <property type="evidence" value="ECO:0007669"/>
    <property type="project" value="TreeGrafter"/>
</dbReference>
<dbReference type="InterPro" id="IPR018564">
    <property type="entry name" value="Repl_chkpnt_MRC1_dom"/>
</dbReference>
<feature type="compositionally biased region" description="Polar residues" evidence="4">
    <location>
        <begin position="909"/>
        <end position="921"/>
    </location>
</feature>
<comment type="subcellular location">
    <subcellularLocation>
        <location evidence="1">Nucleus</location>
    </subcellularLocation>
</comment>
<feature type="compositionally biased region" description="Basic and acidic residues" evidence="4">
    <location>
        <begin position="185"/>
        <end position="201"/>
    </location>
</feature>
<proteinExistence type="predicted"/>
<evidence type="ECO:0000313" key="7">
    <source>
        <dbReference type="Proteomes" id="UP000644660"/>
    </source>
</evidence>
<dbReference type="RefSeq" id="XP_041405393.1">
    <property type="nucleotide sequence ID" value="XM_041549459.1"/>
</dbReference>
<dbReference type="EMBL" id="CAEFZW010000002">
    <property type="protein sequence ID" value="CAB4253355.1"/>
    <property type="molecule type" value="Genomic_DNA"/>
</dbReference>
<accession>A0A8H2ZH42</accession>
<keyword evidence="3" id="KW-0539">Nucleus</keyword>
<dbReference type="GeneID" id="64856512"/>
<dbReference type="Proteomes" id="UP000644660">
    <property type="component" value="Unassembled WGS sequence"/>
</dbReference>
<comment type="caution">
    <text evidence="6">The sequence shown here is derived from an EMBL/GenBank/DDBJ whole genome shotgun (WGS) entry which is preliminary data.</text>
</comment>
<feature type="compositionally biased region" description="Acidic residues" evidence="4">
    <location>
        <begin position="567"/>
        <end position="591"/>
    </location>
</feature>
<gene>
    <name evidence="6" type="ORF">KABA2_02S17512</name>
</gene>
<evidence type="ECO:0000256" key="1">
    <source>
        <dbReference type="ARBA" id="ARBA00004123"/>
    </source>
</evidence>
<feature type="region of interest" description="Disordered" evidence="4">
    <location>
        <begin position="1002"/>
        <end position="1039"/>
    </location>
</feature>
<dbReference type="PANTHER" id="PTHR14396">
    <property type="entry name" value="CLASPIN"/>
    <property type="match status" value="1"/>
</dbReference>
<evidence type="ECO:0000259" key="5">
    <source>
        <dbReference type="Pfam" id="PF09444"/>
    </source>
</evidence>
<protein>
    <submittedName>
        <fullName evidence="6">Similar to Saccharomyces cerevisiae YCL061C MRC1 S-phase checkpoint protein required for DNA replication</fullName>
    </submittedName>
</protein>
<feature type="compositionally biased region" description="Basic and acidic residues" evidence="4">
    <location>
        <begin position="737"/>
        <end position="755"/>
    </location>
</feature>
<dbReference type="OrthoDB" id="2130597at2759"/>
<evidence type="ECO:0000256" key="4">
    <source>
        <dbReference type="SAM" id="MobiDB-lite"/>
    </source>
</evidence>
<dbReference type="AlphaFoldDB" id="A0A8H2ZH42"/>
<evidence type="ECO:0000313" key="6">
    <source>
        <dbReference type="EMBL" id="CAB4253355.1"/>
    </source>
</evidence>
<sequence length="1123" mass="128093">MDLLLDSLLPIKKKKRTTYVKVTSTDTENAETPTISGSGFLFDNDAINKIKIRLDDKEETDETQDATHVSNQTEKLFPTQTQLISQLYEGGEDLEDTMEKTQVIERTSSHKTGPSEIISSVDRPLQSTQLIVEENTNMEVDQDHISLSQTQVIQAGPTKNDNDGKNNDTTNTDDAETQLIAPHDCSNEKDSTNREGSKNDDNDNILNFTQNFSKSLFNIAGESNEIILPDGSDDAIKHIEETQPISNTQGTQQVPLPLETQKISYEDEELYTTYASETQKIQDNASTSEEEKSGHTYSKTQADDDMMDTQPIEPETQMDHPKLKMHSIQKMLAEEEEQREQTKMVEYNRPIKKTCVKLNFSKDDFLADFDDSANESYDASETEQPNIIEKETVNMEEQYEKELDEFEDSEIANKTNEEEDFGSKLTADTKNMPPFHIAGLINYETELKKEIHSDQFINLEDDSSDSDSQPKPSHVSKASLLNIRVRLSKNATHKKKLEQTKSNPNKLFSSLIQANQRQILEQRKEIIESKGLDISMIEKEKDIVENLLEQEILRNKRIRKREKEQEEMVNADGEMDFDYSDNELEGSDDTDNERSLNEEEDNIDLADMDTNSADYSKDNYDETELDTEQKEDDDDDDDDIIPSKKTKKPKTPHIRNMEESDDDSDAAESVQTAEENNEENLSSVRNAIDLGHYGSNLDGPTTRNNEIEFGKNDGASTKNIEEDDTEARIEFIKHEKKKQLEHEKKVQKNREDMKKKGISKFVEEEAEESEDEWFGVGGADGEGMEDYDSEVEKMIDDYSKANFDPDEIRQMIAQEKKDTDMKMVEKILYDLKNGGLKKRGRSNFDLELSDEEDDDLRQYRIKRREMMKQRRLDLGEDKLLQNPKSKAFFESMVEDIADSKNPFGDVETINDTQSTDTNGDTQDVPEKESSESPEVDSKIVTTSKKFTLSEDFVQRSLSFLNETNKDVAEIENDRKLAKIQHGKDIDDLNTLKKQSSIKSFKSINSSHSSIVDLASEDPQSETNQTRNPDQFGGDPSISRFRNPSILKLFGSKTDVNDKFREGTKSVKVTNSYKTVGGNKSSITYMGKTRKLVPPKKKNRGFLIGSDRRSKLNQLFNSHTDSFE</sequence>
<feature type="region of interest" description="Disordered" evidence="4">
    <location>
        <begin position="281"/>
        <end position="320"/>
    </location>
</feature>
<evidence type="ECO:0000256" key="2">
    <source>
        <dbReference type="ARBA" id="ARBA00022553"/>
    </source>
</evidence>
<feature type="domain" description="DNA replication checkpoint mediator MRC1" evidence="5">
    <location>
        <begin position="754"/>
        <end position="891"/>
    </location>
</feature>
<dbReference type="Pfam" id="PF09444">
    <property type="entry name" value="MRC1"/>
    <property type="match status" value="1"/>
</dbReference>
<dbReference type="GO" id="GO:0007095">
    <property type="term" value="P:mitotic G2 DNA damage checkpoint signaling"/>
    <property type="evidence" value="ECO:0007669"/>
    <property type="project" value="TreeGrafter"/>
</dbReference>
<feature type="region of interest" description="Disordered" evidence="4">
    <location>
        <begin position="899"/>
        <end position="938"/>
    </location>
</feature>
<dbReference type="GO" id="GO:0005634">
    <property type="term" value="C:nucleus"/>
    <property type="evidence" value="ECO:0007669"/>
    <property type="project" value="UniProtKB-SubCell"/>
</dbReference>
<reference evidence="6 7" key="1">
    <citation type="submission" date="2020-05" db="EMBL/GenBank/DDBJ databases">
        <authorList>
            <person name="Casaregola S."/>
            <person name="Devillers H."/>
            <person name="Grondin C."/>
        </authorList>
    </citation>
    <scope>NUCLEOTIDE SEQUENCE [LARGE SCALE GENOMIC DNA]</scope>
    <source>
        <strain evidence="6 7">CLIB 1767</strain>
    </source>
</reference>
<dbReference type="InterPro" id="IPR024146">
    <property type="entry name" value="Claspin"/>
</dbReference>
<feature type="compositionally biased region" description="Acidic residues" evidence="4">
    <location>
        <begin position="598"/>
        <end position="607"/>
    </location>
</feature>
<feature type="compositionally biased region" description="Basic residues" evidence="4">
    <location>
        <begin position="644"/>
        <end position="653"/>
    </location>
</feature>
<keyword evidence="2" id="KW-0597">Phosphoprotein</keyword>
<feature type="region of interest" description="Disordered" evidence="4">
    <location>
        <begin position="561"/>
        <end position="722"/>
    </location>
</feature>
<organism evidence="6 7">
    <name type="scientific">Maudiozyma barnettii</name>
    <dbReference type="NCBI Taxonomy" id="61262"/>
    <lineage>
        <taxon>Eukaryota</taxon>
        <taxon>Fungi</taxon>
        <taxon>Dikarya</taxon>
        <taxon>Ascomycota</taxon>
        <taxon>Saccharomycotina</taxon>
        <taxon>Saccharomycetes</taxon>
        <taxon>Saccharomycetales</taxon>
        <taxon>Saccharomycetaceae</taxon>
        <taxon>Maudiozyma</taxon>
    </lineage>
</organism>
<feature type="region of interest" description="Disordered" evidence="4">
    <location>
        <begin position="737"/>
        <end position="756"/>
    </location>
</feature>
<feature type="compositionally biased region" description="Acidic residues" evidence="4">
    <location>
        <begin position="621"/>
        <end position="640"/>
    </location>
</feature>
<feature type="region of interest" description="Disordered" evidence="4">
    <location>
        <begin position="155"/>
        <end position="205"/>
    </location>
</feature>
<name>A0A8H2ZH42_9SACH</name>
<evidence type="ECO:0000256" key="3">
    <source>
        <dbReference type="ARBA" id="ARBA00023242"/>
    </source>
</evidence>
<feature type="region of interest" description="Disordered" evidence="4">
    <location>
        <begin position="459"/>
        <end position="478"/>
    </location>
</feature>
<keyword evidence="7" id="KW-1185">Reference proteome</keyword>
<dbReference type="PANTHER" id="PTHR14396:SF10">
    <property type="entry name" value="CLASPIN"/>
    <property type="match status" value="1"/>
</dbReference>
<feature type="compositionally biased region" description="Polar residues" evidence="4">
    <location>
        <begin position="670"/>
        <end position="685"/>
    </location>
</feature>